<feature type="chain" id="PRO_5039421123" evidence="1">
    <location>
        <begin position="22"/>
        <end position="392"/>
    </location>
</feature>
<keyword evidence="1" id="KW-0732">Signal</keyword>
<dbReference type="InterPro" id="IPR012938">
    <property type="entry name" value="Glc/Sorbosone_DH"/>
</dbReference>
<sequence>MKRFGMAISGVMLLVSLTACWGSEESVVTQPASAEENTNAIAVKNVFGEQLFDRPVGMELRQGYADLVYIVEQSGRIVSKNIKRPTDKAEEVLDITDRVYKKEGEQGLLGLAFHPTRNNLAYVNYTTETHTIIARFDADPSNPGHLDPTSEQILLTIEQPFSNHNGGQLAFGPDGYLYIATGDGGSGGDPHNNSQNLQSLLGKILRIDVDRPTGERSYDIPSDNPYIDQGMPEIYAYGLRNPWRFSFDEADGKLWGADVGQNLYEEINVIKKGGNYGWRIQEGTECFNPQTGCDKEGLEQPIFTYGRDQGVSVTGGYVYRGERLPELEGWYIYADYGSGSIWALHQSKDGKVENRMLLQSDANITSFGRDSSGELYICTQDGQILAITPLQT</sequence>
<dbReference type="PANTHER" id="PTHR19328">
    <property type="entry name" value="HEDGEHOG-INTERACTING PROTEIN"/>
    <property type="match status" value="1"/>
</dbReference>
<dbReference type="KEGG" id="cohn:KCTCHS21_53360"/>
<dbReference type="Proteomes" id="UP000289856">
    <property type="component" value="Chromosome"/>
</dbReference>
<keyword evidence="4" id="KW-1185">Reference proteome</keyword>
<dbReference type="Pfam" id="PF07995">
    <property type="entry name" value="GSDH"/>
    <property type="match status" value="1"/>
</dbReference>
<dbReference type="EMBL" id="AP019400">
    <property type="protein sequence ID" value="BBI35937.1"/>
    <property type="molecule type" value="Genomic_DNA"/>
</dbReference>
<feature type="domain" description="Glucose/Sorbosone dehydrogenase" evidence="2">
    <location>
        <begin position="68"/>
        <end position="384"/>
    </location>
</feature>
<reference evidence="3 4" key="1">
    <citation type="submission" date="2019-01" db="EMBL/GenBank/DDBJ databases">
        <title>Complete genome sequence of Cohnella hallensis HS21 isolated from Korean fir (Abies koreana) rhizospheric soil.</title>
        <authorList>
            <person name="Jiang L."/>
            <person name="Kang S.W."/>
            <person name="Kim S."/>
            <person name="Jung J."/>
            <person name="Kim C.Y."/>
            <person name="Kim D.H."/>
            <person name="Kim S.W."/>
            <person name="Lee J."/>
        </authorList>
    </citation>
    <scope>NUCLEOTIDE SEQUENCE [LARGE SCALE GENOMIC DNA]</scope>
    <source>
        <strain evidence="3 4">HS21</strain>
    </source>
</reference>
<dbReference type="RefSeq" id="WP_130615024.1">
    <property type="nucleotide sequence ID" value="NZ_AP019400.1"/>
</dbReference>
<gene>
    <name evidence="3" type="ORF">KCTCHS21_53360</name>
</gene>
<organism evidence="3 4">
    <name type="scientific">Cohnella abietis</name>
    <dbReference type="NCBI Taxonomy" id="2507935"/>
    <lineage>
        <taxon>Bacteria</taxon>
        <taxon>Bacillati</taxon>
        <taxon>Bacillota</taxon>
        <taxon>Bacilli</taxon>
        <taxon>Bacillales</taxon>
        <taxon>Paenibacillaceae</taxon>
        <taxon>Cohnella</taxon>
    </lineage>
</organism>
<evidence type="ECO:0000313" key="4">
    <source>
        <dbReference type="Proteomes" id="UP000289856"/>
    </source>
</evidence>
<dbReference type="SUPFAM" id="SSF50952">
    <property type="entry name" value="Soluble quinoprotein glucose dehydrogenase"/>
    <property type="match status" value="1"/>
</dbReference>
<dbReference type="AlphaFoldDB" id="A0A3T1DCW6"/>
<protein>
    <submittedName>
        <fullName evidence="3">Glucose dehydrogenase</fullName>
    </submittedName>
</protein>
<dbReference type="InterPro" id="IPR011042">
    <property type="entry name" value="6-blade_b-propeller_TolB-like"/>
</dbReference>
<dbReference type="OrthoDB" id="9770043at2"/>
<feature type="signal peptide" evidence="1">
    <location>
        <begin position="1"/>
        <end position="21"/>
    </location>
</feature>
<dbReference type="PROSITE" id="PS51257">
    <property type="entry name" value="PROKAR_LIPOPROTEIN"/>
    <property type="match status" value="1"/>
</dbReference>
<evidence type="ECO:0000259" key="2">
    <source>
        <dbReference type="Pfam" id="PF07995"/>
    </source>
</evidence>
<proteinExistence type="predicted"/>
<dbReference type="PANTHER" id="PTHR19328:SF75">
    <property type="entry name" value="ALDOSE SUGAR DEHYDROGENASE YLII"/>
    <property type="match status" value="1"/>
</dbReference>
<accession>A0A3T1DCW6</accession>
<evidence type="ECO:0000313" key="3">
    <source>
        <dbReference type="EMBL" id="BBI35937.1"/>
    </source>
</evidence>
<name>A0A3T1DCW6_9BACL</name>
<dbReference type="InterPro" id="IPR011041">
    <property type="entry name" value="Quinoprot_gluc/sorb_DH_b-prop"/>
</dbReference>
<evidence type="ECO:0000256" key="1">
    <source>
        <dbReference type="SAM" id="SignalP"/>
    </source>
</evidence>
<dbReference type="Gene3D" id="2.120.10.30">
    <property type="entry name" value="TolB, C-terminal domain"/>
    <property type="match status" value="1"/>
</dbReference>